<protein>
    <submittedName>
        <fullName evidence="1">Gamma-glutamyl-gamma-aminobutyrate hydrolase family protein</fullName>
    </submittedName>
</protein>
<dbReference type="PANTHER" id="PTHR43235:SF1">
    <property type="entry name" value="GLUTAMINE AMIDOTRANSFERASE PB2B2.05-RELATED"/>
    <property type="match status" value="1"/>
</dbReference>
<reference evidence="1" key="1">
    <citation type="submission" date="2022-05" db="EMBL/GenBank/DDBJ databases">
        <title>Complete genome sequence of toluene-degrading Gulosibacter sediminis strain ACHW.36C.</title>
        <authorList>
            <person name="Wai A.C."/>
            <person name="Lai G.K."/>
            <person name="Griffin S.D."/>
            <person name="Leung F.C."/>
        </authorList>
    </citation>
    <scope>NUCLEOTIDE SEQUENCE [LARGE SCALE GENOMIC DNA]</scope>
    <source>
        <strain evidence="1">ACHW.36C</strain>
    </source>
</reference>
<dbReference type="GO" id="GO:0016787">
    <property type="term" value="F:hydrolase activity"/>
    <property type="evidence" value="ECO:0007669"/>
    <property type="project" value="UniProtKB-KW"/>
</dbReference>
<dbReference type="Gene3D" id="3.40.50.880">
    <property type="match status" value="1"/>
</dbReference>
<dbReference type="InterPro" id="IPR011697">
    <property type="entry name" value="Peptidase_C26"/>
</dbReference>
<proteinExistence type="predicted"/>
<dbReference type="Pfam" id="PF07722">
    <property type="entry name" value="Peptidase_C26"/>
    <property type="match status" value="1"/>
</dbReference>
<evidence type="ECO:0000313" key="1">
    <source>
        <dbReference type="EMBL" id="UQN15901.1"/>
    </source>
</evidence>
<dbReference type="InterPro" id="IPR029062">
    <property type="entry name" value="Class_I_gatase-like"/>
</dbReference>
<organism evidence="1">
    <name type="scientific">Gulosibacter sediminis</name>
    <dbReference type="NCBI Taxonomy" id="1729695"/>
    <lineage>
        <taxon>Bacteria</taxon>
        <taxon>Bacillati</taxon>
        <taxon>Actinomycetota</taxon>
        <taxon>Actinomycetes</taxon>
        <taxon>Micrococcales</taxon>
        <taxon>Microbacteriaceae</taxon>
        <taxon>Gulosibacter</taxon>
    </lineage>
</organism>
<keyword evidence="1" id="KW-0378">Hydrolase</keyword>
<sequence>MSLLSPRVLIVDATMLRADTRFTGQLEPLSQQVVRVSEAAQLTPERLAIGDVTVEEIEAAYERADAIVVMGGEDVTPSLYGMDTDYPESGTHLREADERSCELIRRAVDDGTPLLGICRGLQLLNVACGGTLVQHLENSDAHRYLPPRDGDFIRHPVDIDAGSRLAQYLGEHLEAVESAHHQVVAEPGQGLRISARADDGTPEGLEHESAPVFAVQWHPESESSEPSQLPALLTGLRSEVRELA</sequence>
<gene>
    <name evidence="1" type="ORF">M3M28_05485</name>
</gene>
<dbReference type="EMBL" id="CP097160">
    <property type="protein sequence ID" value="UQN15901.1"/>
    <property type="molecule type" value="Genomic_DNA"/>
</dbReference>
<dbReference type="SUPFAM" id="SSF52317">
    <property type="entry name" value="Class I glutamine amidotransferase-like"/>
    <property type="match status" value="1"/>
</dbReference>
<dbReference type="PANTHER" id="PTHR43235">
    <property type="entry name" value="GLUTAMINE AMIDOTRANSFERASE PB2B2.05-RELATED"/>
    <property type="match status" value="1"/>
</dbReference>
<dbReference type="InterPro" id="IPR044668">
    <property type="entry name" value="PuuD-like"/>
</dbReference>
<dbReference type="PROSITE" id="PS51273">
    <property type="entry name" value="GATASE_TYPE_1"/>
    <property type="match status" value="1"/>
</dbReference>
<name>A0ABY4MZN7_9MICO</name>
<accession>A0ABY4MZN7</accession>